<dbReference type="Gene3D" id="1.10.260.40">
    <property type="entry name" value="lambda repressor-like DNA-binding domains"/>
    <property type="match status" value="1"/>
</dbReference>
<keyword evidence="2 5" id="KW-0238">DNA-binding</keyword>
<sequence>MKKKQRVSIKDISKELGISITTISFIINKKAKNRISDEVIKKVEDYIKKVGYKPNTSAQTLRTGKTKTIVFMAEDISDPFFSAVAKEMEDIAYKNGYKIIYCSTENDKERASELISLFQDRQVDAFIITPPENFQQEIQELIDQKNEVVMLFDRRYNTTEHSYVILDNFNGAKTAAEKLIASGCINVAYVGIASDFSCMSERFEGYNDAIKNHQSQPMSLLLPFKDVKTKAGRAQFKSLLDQHKNIDGILFATNGLAINGLKGLKELNKKIPEELAVITFDDRDLFELHSPSISVLSQPVPALATELIKGTLQLLKGKNGPDETFQKILPGKLITRNSCNLGVYD</sequence>
<dbReference type="Gene3D" id="3.40.50.2300">
    <property type="match status" value="2"/>
</dbReference>
<dbReference type="InterPro" id="IPR010982">
    <property type="entry name" value="Lambda_DNA-bd_dom_sf"/>
</dbReference>
<dbReference type="Proteomes" id="UP001253848">
    <property type="component" value="Unassembled WGS sequence"/>
</dbReference>
<dbReference type="RefSeq" id="WP_311499328.1">
    <property type="nucleotide sequence ID" value="NZ_JAVRHN010000004.1"/>
</dbReference>
<feature type="domain" description="HTH lacI-type" evidence="4">
    <location>
        <begin position="7"/>
        <end position="63"/>
    </location>
</feature>
<evidence type="ECO:0000313" key="5">
    <source>
        <dbReference type="EMBL" id="MDT0685919.1"/>
    </source>
</evidence>
<gene>
    <name evidence="5" type="ORF">RM541_06060</name>
</gene>
<dbReference type="Pfam" id="PF00356">
    <property type="entry name" value="LacI"/>
    <property type="match status" value="1"/>
</dbReference>
<keyword evidence="1" id="KW-0805">Transcription regulation</keyword>
<organism evidence="5 6">
    <name type="scientific">Autumnicola psychrophila</name>
    <dbReference type="NCBI Taxonomy" id="3075592"/>
    <lineage>
        <taxon>Bacteria</taxon>
        <taxon>Pseudomonadati</taxon>
        <taxon>Bacteroidota</taxon>
        <taxon>Flavobacteriia</taxon>
        <taxon>Flavobacteriales</taxon>
        <taxon>Flavobacteriaceae</taxon>
        <taxon>Autumnicola</taxon>
    </lineage>
</organism>
<keyword evidence="3" id="KW-0804">Transcription</keyword>
<dbReference type="GO" id="GO:0003677">
    <property type="term" value="F:DNA binding"/>
    <property type="evidence" value="ECO:0007669"/>
    <property type="project" value="UniProtKB-KW"/>
</dbReference>
<dbReference type="Pfam" id="PF13377">
    <property type="entry name" value="Peripla_BP_3"/>
    <property type="match status" value="1"/>
</dbReference>
<dbReference type="PROSITE" id="PS50932">
    <property type="entry name" value="HTH_LACI_2"/>
    <property type="match status" value="1"/>
</dbReference>
<dbReference type="SUPFAM" id="SSF53822">
    <property type="entry name" value="Periplasmic binding protein-like I"/>
    <property type="match status" value="1"/>
</dbReference>
<accession>A0ABU3DQY8</accession>
<dbReference type="SUPFAM" id="SSF47413">
    <property type="entry name" value="lambda repressor-like DNA-binding domains"/>
    <property type="match status" value="1"/>
</dbReference>
<dbReference type="PANTHER" id="PTHR30146">
    <property type="entry name" value="LACI-RELATED TRANSCRIPTIONAL REPRESSOR"/>
    <property type="match status" value="1"/>
</dbReference>
<protein>
    <submittedName>
        <fullName evidence="5">LacI family DNA-binding transcriptional regulator</fullName>
    </submittedName>
</protein>
<dbReference type="SMART" id="SM00354">
    <property type="entry name" value="HTH_LACI"/>
    <property type="match status" value="1"/>
</dbReference>
<dbReference type="PANTHER" id="PTHR30146:SF109">
    <property type="entry name" value="HTH-TYPE TRANSCRIPTIONAL REGULATOR GALS"/>
    <property type="match status" value="1"/>
</dbReference>
<name>A0ABU3DQY8_9FLAO</name>
<evidence type="ECO:0000313" key="6">
    <source>
        <dbReference type="Proteomes" id="UP001253848"/>
    </source>
</evidence>
<dbReference type="InterPro" id="IPR028082">
    <property type="entry name" value="Peripla_BP_I"/>
</dbReference>
<dbReference type="InterPro" id="IPR000843">
    <property type="entry name" value="HTH_LacI"/>
</dbReference>
<reference evidence="5 6" key="1">
    <citation type="submission" date="2023-09" db="EMBL/GenBank/DDBJ databases">
        <authorList>
            <person name="Rey-Velasco X."/>
        </authorList>
    </citation>
    <scope>NUCLEOTIDE SEQUENCE [LARGE SCALE GENOMIC DNA]</scope>
    <source>
        <strain evidence="5 6">F225</strain>
    </source>
</reference>
<evidence type="ECO:0000256" key="3">
    <source>
        <dbReference type="ARBA" id="ARBA00023163"/>
    </source>
</evidence>
<evidence type="ECO:0000256" key="1">
    <source>
        <dbReference type="ARBA" id="ARBA00023015"/>
    </source>
</evidence>
<comment type="caution">
    <text evidence="5">The sequence shown here is derived from an EMBL/GenBank/DDBJ whole genome shotgun (WGS) entry which is preliminary data.</text>
</comment>
<evidence type="ECO:0000256" key="2">
    <source>
        <dbReference type="ARBA" id="ARBA00023125"/>
    </source>
</evidence>
<dbReference type="InterPro" id="IPR046335">
    <property type="entry name" value="LacI/GalR-like_sensor"/>
</dbReference>
<keyword evidence="6" id="KW-1185">Reference proteome</keyword>
<proteinExistence type="predicted"/>
<evidence type="ECO:0000259" key="4">
    <source>
        <dbReference type="PROSITE" id="PS50932"/>
    </source>
</evidence>
<dbReference type="EMBL" id="JAVRHN010000004">
    <property type="protein sequence ID" value="MDT0685919.1"/>
    <property type="molecule type" value="Genomic_DNA"/>
</dbReference>